<sequence length="449" mass="49429" precursor="true">MHAKFLNRSLLFLLLTLCVAAQSAIADTLRLDASCTKPDAIYQTNEPITFRIKLLNQNDAALTGRKIQYTLSLDGYETIRTGTFTTTSKPSLIRTRLDKPGFVRLELTYKPINADNTKQTKVFKRLAAGINPTQIPATAKLPKDFNQFWQSKIQTVRNATMTPVLTPVEFEDSNILAFDLQIQTPGSTTSTSPLSGYYAKPANAKPKSHPAILIPHSAGVRSSRIPAYYASLGFIALDFNAHGLPNGKPASFYQEQTNGPLKGYPAFGKTNPNDSYFTGMYMRLIRALEFIKAQPEWDGKILVVKGSSQGGGQALIAGGLDPDITLICASVPAMSDHAGYEAGKMVGWPRLASWNKPNDSEKDITYRSTIDASRYVDAANFAALIQAQTLISVGFADHVCCPTSVYTAFNNIPHKNKRIINRPLMGHSFPQDLQAEFDQTIMQHVKDMQ</sequence>
<keyword evidence="2" id="KW-0732">Signal</keyword>
<dbReference type="EC" id="3.1.1.-" evidence="4"/>
<dbReference type="EMBL" id="CP036425">
    <property type="protein sequence ID" value="QDU32267.1"/>
    <property type="molecule type" value="Genomic_DNA"/>
</dbReference>
<dbReference type="InterPro" id="IPR039069">
    <property type="entry name" value="CE7"/>
</dbReference>
<dbReference type="KEGG" id="pcor:KS4_02980"/>
<dbReference type="GO" id="GO:0005976">
    <property type="term" value="P:polysaccharide metabolic process"/>
    <property type="evidence" value="ECO:0007669"/>
    <property type="project" value="TreeGrafter"/>
</dbReference>
<reference evidence="4 5" key="1">
    <citation type="submission" date="2019-02" db="EMBL/GenBank/DDBJ databases">
        <title>Deep-cultivation of Planctomycetes and their phenomic and genomic characterization uncovers novel biology.</title>
        <authorList>
            <person name="Wiegand S."/>
            <person name="Jogler M."/>
            <person name="Boedeker C."/>
            <person name="Pinto D."/>
            <person name="Vollmers J."/>
            <person name="Rivas-Marin E."/>
            <person name="Kohn T."/>
            <person name="Peeters S.H."/>
            <person name="Heuer A."/>
            <person name="Rast P."/>
            <person name="Oberbeckmann S."/>
            <person name="Bunk B."/>
            <person name="Jeske O."/>
            <person name="Meyerdierks A."/>
            <person name="Storesund J.E."/>
            <person name="Kallscheuer N."/>
            <person name="Luecker S."/>
            <person name="Lage O.M."/>
            <person name="Pohl T."/>
            <person name="Merkel B.J."/>
            <person name="Hornburger P."/>
            <person name="Mueller R.-W."/>
            <person name="Bruemmer F."/>
            <person name="Labrenz M."/>
            <person name="Spormann A.M."/>
            <person name="Op den Camp H."/>
            <person name="Overmann J."/>
            <person name="Amann R."/>
            <person name="Jetten M.S.M."/>
            <person name="Mascher T."/>
            <person name="Medema M.H."/>
            <person name="Devos D.P."/>
            <person name="Kaster A.-K."/>
            <person name="Ovreas L."/>
            <person name="Rohde M."/>
            <person name="Galperin M.Y."/>
            <person name="Jogler C."/>
        </authorList>
    </citation>
    <scope>NUCLEOTIDE SEQUENCE [LARGE SCALE GENOMIC DNA]</scope>
    <source>
        <strain evidence="4 5">KS4</strain>
    </source>
</reference>
<gene>
    <name evidence="4" type="primary">axe7A</name>
    <name evidence="4" type="ORF">KS4_02980</name>
</gene>
<dbReference type="Pfam" id="PF05448">
    <property type="entry name" value="AXE1"/>
    <property type="match status" value="1"/>
</dbReference>
<feature type="active site" description="Charge relay system" evidence="1">
    <location>
        <position position="427"/>
    </location>
</feature>
<keyword evidence="4" id="KW-0378">Hydrolase</keyword>
<dbReference type="AlphaFoldDB" id="A0A517YPW2"/>
<dbReference type="OrthoDB" id="9770528at2"/>
<proteinExistence type="predicted"/>
<dbReference type="SUPFAM" id="SSF53474">
    <property type="entry name" value="alpha/beta-Hydrolases"/>
    <property type="match status" value="1"/>
</dbReference>
<feature type="domain" description="Acetyl xylan esterase" evidence="3">
    <location>
        <begin position="139"/>
        <end position="420"/>
    </location>
</feature>
<dbReference type="Gene3D" id="3.40.50.1820">
    <property type="entry name" value="alpha/beta hydrolase"/>
    <property type="match status" value="1"/>
</dbReference>
<dbReference type="InterPro" id="IPR029058">
    <property type="entry name" value="AB_hydrolase_fold"/>
</dbReference>
<feature type="signal peptide" evidence="2">
    <location>
        <begin position="1"/>
        <end position="26"/>
    </location>
</feature>
<protein>
    <submittedName>
        <fullName evidence="4">Acetyl esterase Axe7A</fullName>
        <ecNumber evidence="4">3.1.1.-</ecNumber>
    </submittedName>
</protein>
<dbReference type="Proteomes" id="UP000317369">
    <property type="component" value="Chromosome"/>
</dbReference>
<name>A0A517YPW2_9BACT</name>
<accession>A0A517YPW2</accession>
<evidence type="ECO:0000259" key="3">
    <source>
        <dbReference type="Pfam" id="PF05448"/>
    </source>
</evidence>
<dbReference type="InterPro" id="IPR008391">
    <property type="entry name" value="AXE1_dom"/>
</dbReference>
<feature type="active site" description="Charge relay system" evidence="1">
    <location>
        <position position="397"/>
    </location>
</feature>
<keyword evidence="5" id="KW-1185">Reference proteome</keyword>
<dbReference type="PANTHER" id="PTHR40111:SF1">
    <property type="entry name" value="CEPHALOSPORIN-C DEACETYLASE"/>
    <property type="match status" value="1"/>
</dbReference>
<dbReference type="PANTHER" id="PTHR40111">
    <property type="entry name" value="CEPHALOSPORIN-C DEACETYLASE"/>
    <property type="match status" value="1"/>
</dbReference>
<organism evidence="4 5">
    <name type="scientific">Poriferisphaera corsica</name>
    <dbReference type="NCBI Taxonomy" id="2528020"/>
    <lineage>
        <taxon>Bacteria</taxon>
        <taxon>Pseudomonadati</taxon>
        <taxon>Planctomycetota</taxon>
        <taxon>Phycisphaerae</taxon>
        <taxon>Phycisphaerales</taxon>
        <taxon>Phycisphaeraceae</taxon>
        <taxon>Poriferisphaera</taxon>
    </lineage>
</organism>
<evidence type="ECO:0000313" key="5">
    <source>
        <dbReference type="Proteomes" id="UP000317369"/>
    </source>
</evidence>
<feature type="chain" id="PRO_5022058410" evidence="2">
    <location>
        <begin position="27"/>
        <end position="449"/>
    </location>
</feature>
<evidence type="ECO:0000256" key="2">
    <source>
        <dbReference type="SAM" id="SignalP"/>
    </source>
</evidence>
<dbReference type="GO" id="GO:0052689">
    <property type="term" value="F:carboxylic ester hydrolase activity"/>
    <property type="evidence" value="ECO:0007669"/>
    <property type="project" value="TreeGrafter"/>
</dbReference>
<evidence type="ECO:0000313" key="4">
    <source>
        <dbReference type="EMBL" id="QDU32267.1"/>
    </source>
</evidence>
<feature type="active site" description="Nucleophile" evidence="1">
    <location>
        <position position="308"/>
    </location>
</feature>
<dbReference type="RefSeq" id="WP_145073546.1">
    <property type="nucleotide sequence ID" value="NZ_CP036425.1"/>
</dbReference>
<evidence type="ECO:0000256" key="1">
    <source>
        <dbReference type="PIRSR" id="PIRSR639069-1"/>
    </source>
</evidence>